<dbReference type="EMBL" id="CP030118">
    <property type="protein sequence ID" value="QDL06784.1"/>
    <property type="molecule type" value="Genomic_DNA"/>
</dbReference>
<evidence type="ECO:0000313" key="11">
    <source>
        <dbReference type="EMBL" id="QDL06784.1"/>
    </source>
</evidence>
<dbReference type="PANTHER" id="PTHR30460:SF0">
    <property type="entry name" value="MODERATE CONDUCTANCE MECHANOSENSITIVE CHANNEL YBIO"/>
    <property type="match status" value="1"/>
</dbReference>
<dbReference type="Gene3D" id="3.30.70.100">
    <property type="match status" value="1"/>
</dbReference>
<dbReference type="SUPFAM" id="SSF82689">
    <property type="entry name" value="Mechanosensitive channel protein MscS (YggB), C-terminal domain"/>
    <property type="match status" value="1"/>
</dbReference>
<dbReference type="Pfam" id="PF21082">
    <property type="entry name" value="MS_channel_3rd"/>
    <property type="match status" value="1"/>
</dbReference>
<dbReference type="Gene3D" id="2.30.30.60">
    <property type="match status" value="1"/>
</dbReference>
<protein>
    <submittedName>
        <fullName evidence="11">Mechanosensitive ion channel family protein</fullName>
    </submittedName>
</protein>
<dbReference type="InterPro" id="IPR011014">
    <property type="entry name" value="MscS_channel_TM-2"/>
</dbReference>
<dbReference type="GO" id="GO:0005886">
    <property type="term" value="C:plasma membrane"/>
    <property type="evidence" value="ECO:0007669"/>
    <property type="project" value="UniProtKB-SubCell"/>
</dbReference>
<feature type="transmembrane region" description="Helical" evidence="7">
    <location>
        <begin position="324"/>
        <end position="345"/>
    </location>
</feature>
<evidence type="ECO:0000313" key="12">
    <source>
        <dbReference type="Proteomes" id="UP000503129"/>
    </source>
</evidence>
<dbReference type="Gene3D" id="1.10.287.1260">
    <property type="match status" value="1"/>
</dbReference>
<gene>
    <name evidence="11" type="ORF">DP114_01675</name>
</gene>
<dbReference type="SUPFAM" id="SSF82861">
    <property type="entry name" value="Mechanosensitive channel protein MscS (YggB), transmembrane region"/>
    <property type="match status" value="1"/>
</dbReference>
<dbReference type="GO" id="GO:0008381">
    <property type="term" value="F:mechanosensitive monoatomic ion channel activity"/>
    <property type="evidence" value="ECO:0007669"/>
    <property type="project" value="InterPro"/>
</dbReference>
<dbReference type="InterPro" id="IPR045276">
    <property type="entry name" value="YbiO_bact"/>
</dbReference>
<dbReference type="InterPro" id="IPR006685">
    <property type="entry name" value="MscS_channel_2nd"/>
</dbReference>
<dbReference type="InterPro" id="IPR049142">
    <property type="entry name" value="MS_channel_1st"/>
</dbReference>
<accession>A0A856M8S2</accession>
<dbReference type="SUPFAM" id="SSF50182">
    <property type="entry name" value="Sm-like ribonucleoproteins"/>
    <property type="match status" value="1"/>
</dbReference>
<evidence type="ECO:0000259" key="8">
    <source>
        <dbReference type="Pfam" id="PF00924"/>
    </source>
</evidence>
<dbReference type="InterPro" id="IPR011066">
    <property type="entry name" value="MscS_channel_C_sf"/>
</dbReference>
<dbReference type="InterPro" id="IPR049278">
    <property type="entry name" value="MS_channel_C"/>
</dbReference>
<comment type="similarity">
    <text evidence="2">Belongs to the MscS (TC 1.A.23) family.</text>
</comment>
<dbReference type="Pfam" id="PF21088">
    <property type="entry name" value="MS_channel_1st"/>
    <property type="match status" value="1"/>
</dbReference>
<keyword evidence="5 7" id="KW-1133">Transmembrane helix</keyword>
<evidence type="ECO:0000256" key="6">
    <source>
        <dbReference type="ARBA" id="ARBA00023136"/>
    </source>
</evidence>
<dbReference type="InterPro" id="IPR010920">
    <property type="entry name" value="LSM_dom_sf"/>
</dbReference>
<dbReference type="Pfam" id="PF00924">
    <property type="entry name" value="MS_channel_2nd"/>
    <property type="match status" value="1"/>
</dbReference>
<feature type="transmembrane region" description="Helical" evidence="7">
    <location>
        <begin position="413"/>
        <end position="432"/>
    </location>
</feature>
<proteinExistence type="inferred from homology"/>
<keyword evidence="4 7" id="KW-0812">Transmembrane</keyword>
<evidence type="ECO:0000256" key="5">
    <source>
        <dbReference type="ARBA" id="ARBA00022989"/>
    </source>
</evidence>
<dbReference type="InterPro" id="IPR023408">
    <property type="entry name" value="MscS_beta-dom_sf"/>
</dbReference>
<feature type="transmembrane region" description="Helical" evidence="7">
    <location>
        <begin position="216"/>
        <end position="234"/>
    </location>
</feature>
<dbReference type="KEGG" id="bsen:DP114_01675"/>
<feature type="transmembrane region" description="Helical" evidence="7">
    <location>
        <begin position="297"/>
        <end position="318"/>
    </location>
</feature>
<feature type="domain" description="Mechanosensitive ion channel MscS C-terminal" evidence="9">
    <location>
        <begin position="509"/>
        <end position="597"/>
    </location>
</feature>
<comment type="subcellular location">
    <subcellularLocation>
        <location evidence="1">Cell membrane</location>
        <topology evidence="1">Multi-pass membrane protein</topology>
    </subcellularLocation>
</comment>
<evidence type="ECO:0000256" key="7">
    <source>
        <dbReference type="SAM" id="Phobius"/>
    </source>
</evidence>
<reference evidence="11 12" key="1">
    <citation type="submission" date="2018-06" db="EMBL/GenBank/DDBJ databases">
        <title>Comparative genomics of Brasilonema spp. strains.</title>
        <authorList>
            <person name="Alvarenga D.O."/>
            <person name="Fiore M.F."/>
            <person name="Varani A.M."/>
        </authorList>
    </citation>
    <scope>NUCLEOTIDE SEQUENCE [LARGE SCALE GENOMIC DNA]</scope>
    <source>
        <strain evidence="11 12">CENA114</strain>
    </source>
</reference>
<feature type="transmembrane region" description="Helical" evidence="7">
    <location>
        <begin position="388"/>
        <end position="407"/>
    </location>
</feature>
<evidence type="ECO:0000256" key="2">
    <source>
        <dbReference type="ARBA" id="ARBA00008017"/>
    </source>
</evidence>
<evidence type="ECO:0000259" key="10">
    <source>
        <dbReference type="Pfam" id="PF21088"/>
    </source>
</evidence>
<dbReference type="RefSeq" id="WP_171975282.1">
    <property type="nucleotide sequence ID" value="NZ_CAWOXK010000001.1"/>
</dbReference>
<keyword evidence="12" id="KW-1185">Reference proteome</keyword>
<evidence type="ECO:0000259" key="9">
    <source>
        <dbReference type="Pfam" id="PF21082"/>
    </source>
</evidence>
<organism evidence="11 12">
    <name type="scientific">Brasilonema sennae CENA114</name>
    <dbReference type="NCBI Taxonomy" id="415709"/>
    <lineage>
        <taxon>Bacteria</taxon>
        <taxon>Bacillati</taxon>
        <taxon>Cyanobacteriota</taxon>
        <taxon>Cyanophyceae</taxon>
        <taxon>Nostocales</taxon>
        <taxon>Scytonemataceae</taxon>
        <taxon>Brasilonema</taxon>
        <taxon>Bromeliae group (in: Brasilonema)</taxon>
    </lineage>
</organism>
<dbReference type="FunFam" id="3.30.70.100:FF:000018">
    <property type="entry name" value="MscS mechanosensitive ion channel"/>
    <property type="match status" value="1"/>
</dbReference>
<dbReference type="PANTHER" id="PTHR30460">
    <property type="entry name" value="MODERATE CONDUCTANCE MECHANOSENSITIVE CHANNEL YBIO"/>
    <property type="match status" value="1"/>
</dbReference>
<keyword evidence="6 7" id="KW-0472">Membrane</keyword>
<dbReference type="Proteomes" id="UP000503129">
    <property type="component" value="Chromosome"/>
</dbReference>
<name>A0A856M8S2_9CYAN</name>
<keyword evidence="3" id="KW-1003">Cell membrane</keyword>
<evidence type="ECO:0000256" key="4">
    <source>
        <dbReference type="ARBA" id="ARBA00022692"/>
    </source>
</evidence>
<feature type="domain" description="Mechanosensitive ion channel MscS" evidence="8">
    <location>
        <begin position="434"/>
        <end position="504"/>
    </location>
</feature>
<evidence type="ECO:0000256" key="3">
    <source>
        <dbReference type="ARBA" id="ARBA00022475"/>
    </source>
</evidence>
<evidence type="ECO:0000256" key="1">
    <source>
        <dbReference type="ARBA" id="ARBA00004651"/>
    </source>
</evidence>
<sequence>MMFSGWRHFDRPSVRLAIAFLFSLTLALGWTSQVWAQVSPANPVVQSANQPPLGVQRLGAIEIATVKLDGENLFQVVAPTVWNRSNPGKQIPVEARVEEIEANLNRVIAFAPIQNFAIPIGSTLQGDRQKGFYTNFDPKTLQVFVSQLDGDTILLAKDAYHSVPLQLLTVTQLDADYYGLSVEQLAQQLQSGIYQQLLEQLNERLPRAIKQQVQNAFIRATATIGASLLLWMLYKLLMVRERVLATRQAAVVAQSKAAADTATGNVPHARYLLEFRHLLQRQFTLERQRNLVAFLRWLLIWGQFIVWSGGITAILSLFPLTKQLALQLLSAPLQLLLLWLLVGLANRMSNELLDRFAKNWQDYHFFNFQFFTIADAQRKSLRISTTISAIKGLKTFVVWAIAIGWVLQSLGVSIGSVLAGGAIVAFALSLGFQNLVKDLVNGCLILWEDQYGIGDVVAIVNTSGGKTGGFVENMNLRVTQLRNDEGRLITIPNSAIAQVENLTRIWSRVDFTIEVAYETDIKMALALLQEIAQQMYGEPQWRDRLVGLPEVLGVDNLAHTGMMIRVWIKTQPLQQWVVGREFRLRVRVAFEEHGIQIGTPQQAVWYEWH</sequence>
<feature type="domain" description="Mechanosensitive ion channel transmembrane helices 2/3" evidence="10">
    <location>
        <begin position="393"/>
        <end position="433"/>
    </location>
</feature>
<dbReference type="AlphaFoldDB" id="A0A856M8S2"/>